<dbReference type="Pfam" id="PF00392">
    <property type="entry name" value="GntR"/>
    <property type="match status" value="1"/>
</dbReference>
<feature type="region of interest" description="Disordered" evidence="4">
    <location>
        <begin position="231"/>
        <end position="271"/>
    </location>
</feature>
<dbReference type="Proteomes" id="UP000076400">
    <property type="component" value="Unassembled WGS sequence"/>
</dbReference>
<evidence type="ECO:0000313" key="6">
    <source>
        <dbReference type="EMBL" id="KZD09002.1"/>
    </source>
</evidence>
<proteinExistence type="predicted"/>
<dbReference type="InterPro" id="IPR036390">
    <property type="entry name" value="WH_DNA-bd_sf"/>
</dbReference>
<protein>
    <recommendedName>
        <fullName evidence="5">HTH gntR-type domain-containing protein</fullName>
    </recommendedName>
</protein>
<dbReference type="InterPro" id="IPR011711">
    <property type="entry name" value="GntR_C"/>
</dbReference>
<dbReference type="SMART" id="SM00895">
    <property type="entry name" value="FCD"/>
    <property type="match status" value="1"/>
</dbReference>
<dbReference type="Gene3D" id="1.20.120.530">
    <property type="entry name" value="GntR ligand-binding domain-like"/>
    <property type="match status" value="1"/>
</dbReference>
<dbReference type="RefSeq" id="WP_067555158.1">
    <property type="nucleotide sequence ID" value="NZ_LPXN01000101.1"/>
</dbReference>
<evidence type="ECO:0000256" key="3">
    <source>
        <dbReference type="ARBA" id="ARBA00023163"/>
    </source>
</evidence>
<dbReference type="AlphaFoldDB" id="A0A154W642"/>
<evidence type="ECO:0000256" key="2">
    <source>
        <dbReference type="ARBA" id="ARBA00023125"/>
    </source>
</evidence>
<dbReference type="PANTHER" id="PTHR43537:SF44">
    <property type="entry name" value="GNTR FAMILY REGULATORY PROTEIN"/>
    <property type="match status" value="1"/>
</dbReference>
<comment type="caution">
    <text evidence="6">The sequence shown here is derived from an EMBL/GenBank/DDBJ whole genome shotgun (WGS) entry which is preliminary data.</text>
</comment>
<evidence type="ECO:0000313" key="7">
    <source>
        <dbReference type="Proteomes" id="UP000076400"/>
    </source>
</evidence>
<evidence type="ECO:0000256" key="1">
    <source>
        <dbReference type="ARBA" id="ARBA00023015"/>
    </source>
</evidence>
<evidence type="ECO:0000256" key="4">
    <source>
        <dbReference type="SAM" id="MobiDB-lite"/>
    </source>
</evidence>
<gene>
    <name evidence="6" type="ORF">AUP43_07825</name>
</gene>
<keyword evidence="1" id="KW-0805">Transcription regulation</keyword>
<feature type="domain" description="HTH gntR-type" evidence="5">
    <location>
        <begin position="11"/>
        <end position="79"/>
    </location>
</feature>
<dbReference type="InterPro" id="IPR000524">
    <property type="entry name" value="Tscrpt_reg_HTH_GntR"/>
</dbReference>
<dbReference type="GO" id="GO:0003677">
    <property type="term" value="F:DNA binding"/>
    <property type="evidence" value="ECO:0007669"/>
    <property type="project" value="UniProtKB-KW"/>
</dbReference>
<dbReference type="Gene3D" id="1.10.10.10">
    <property type="entry name" value="Winged helix-like DNA-binding domain superfamily/Winged helix DNA-binding domain"/>
    <property type="match status" value="1"/>
</dbReference>
<dbReference type="SUPFAM" id="SSF48008">
    <property type="entry name" value="GntR ligand-binding domain-like"/>
    <property type="match status" value="1"/>
</dbReference>
<feature type="compositionally biased region" description="Basic and acidic residues" evidence="4">
    <location>
        <begin position="238"/>
        <end position="253"/>
    </location>
</feature>
<dbReference type="SMART" id="SM00345">
    <property type="entry name" value="HTH_GNTR"/>
    <property type="match status" value="1"/>
</dbReference>
<keyword evidence="7" id="KW-1185">Reference proteome</keyword>
<reference evidence="6 7" key="1">
    <citation type="submission" date="2015-12" db="EMBL/GenBank/DDBJ databases">
        <title>Genome sequence of Oceanibaculum pacificum MCCC 1A02656.</title>
        <authorList>
            <person name="Lu L."/>
            <person name="Lai Q."/>
            <person name="Shao Z."/>
            <person name="Qian P."/>
        </authorList>
    </citation>
    <scope>NUCLEOTIDE SEQUENCE [LARGE SCALE GENOMIC DNA]</scope>
    <source>
        <strain evidence="6 7">MCCC 1A02656</strain>
    </source>
</reference>
<dbReference type="InterPro" id="IPR008920">
    <property type="entry name" value="TF_FadR/GntR_C"/>
</dbReference>
<dbReference type="InterPro" id="IPR036388">
    <property type="entry name" value="WH-like_DNA-bd_sf"/>
</dbReference>
<name>A0A154W642_9PROT</name>
<dbReference type="EMBL" id="LPXN01000101">
    <property type="protein sequence ID" value="KZD09002.1"/>
    <property type="molecule type" value="Genomic_DNA"/>
</dbReference>
<dbReference type="PROSITE" id="PS50949">
    <property type="entry name" value="HTH_GNTR"/>
    <property type="match status" value="1"/>
</dbReference>
<accession>A0A154W642</accession>
<dbReference type="CDD" id="cd07377">
    <property type="entry name" value="WHTH_GntR"/>
    <property type="match status" value="1"/>
</dbReference>
<evidence type="ECO:0000259" key="5">
    <source>
        <dbReference type="PROSITE" id="PS50949"/>
    </source>
</evidence>
<dbReference type="Pfam" id="PF07729">
    <property type="entry name" value="FCD"/>
    <property type="match status" value="1"/>
</dbReference>
<dbReference type="GO" id="GO:0003700">
    <property type="term" value="F:DNA-binding transcription factor activity"/>
    <property type="evidence" value="ECO:0007669"/>
    <property type="project" value="InterPro"/>
</dbReference>
<dbReference type="PANTHER" id="PTHR43537">
    <property type="entry name" value="TRANSCRIPTIONAL REGULATOR, GNTR FAMILY"/>
    <property type="match status" value="1"/>
</dbReference>
<keyword evidence="3" id="KW-0804">Transcription</keyword>
<dbReference type="STRING" id="580166.AUP43_07825"/>
<dbReference type="OrthoDB" id="9809707at2"/>
<keyword evidence="2" id="KW-0238">DNA-binding</keyword>
<organism evidence="6 7">
    <name type="scientific">Oceanibaculum pacificum</name>
    <dbReference type="NCBI Taxonomy" id="580166"/>
    <lineage>
        <taxon>Bacteria</taxon>
        <taxon>Pseudomonadati</taxon>
        <taxon>Pseudomonadota</taxon>
        <taxon>Alphaproteobacteria</taxon>
        <taxon>Rhodospirillales</taxon>
        <taxon>Oceanibaculaceae</taxon>
        <taxon>Oceanibaculum</taxon>
    </lineage>
</organism>
<sequence>MNPFNVIAKPVRLTDQIARVLAERILQGALPPESRLPAEKELAESFGVSRSVIREAVSMLKYDGLVETRQGSGVYVSATPTARSFRLDRPEAGSAADLAAIFELRIVVEAAAAGLAAERRGKAQLDAMAAYLEVMAADVSGGRAGIEADADFHTAIAAASGNAYVERFIEFLGGALREAIRTARSNSAQYPGFPDVVQAEHRRVFEAIAAGDPAAAEDAMRQHVLAAMTRLGLKSKKTKPEEENDCPPRRSAGDSRPGPVATAPRPGPAAA</sequence>
<dbReference type="SUPFAM" id="SSF46785">
    <property type="entry name" value="Winged helix' DNA-binding domain"/>
    <property type="match status" value="1"/>
</dbReference>
<dbReference type="PRINTS" id="PR00035">
    <property type="entry name" value="HTHGNTR"/>
</dbReference>